<evidence type="ECO:0000313" key="2">
    <source>
        <dbReference type="EMBL" id="ELP62160.1"/>
    </source>
</evidence>
<protein>
    <submittedName>
        <fullName evidence="2">Uncharacterized protein</fullName>
    </submittedName>
</protein>
<dbReference type="AlphaFoldDB" id="L7EUV6"/>
<evidence type="ECO:0000256" key="1">
    <source>
        <dbReference type="SAM" id="MobiDB-lite"/>
    </source>
</evidence>
<proteinExistence type="predicted"/>
<dbReference type="PATRIC" id="fig|698760.3.peg.8893"/>
<reference evidence="2 3" key="1">
    <citation type="journal article" date="2011" name="Plasmid">
        <title>Streptomyces turgidiscabies Car8 contains a modular pathogenicity island that shares virulence genes with other actinobacterial plant pathogens.</title>
        <authorList>
            <person name="Huguet-Tapia J.C."/>
            <person name="Badger J.H."/>
            <person name="Loria R."/>
            <person name="Pettis G.S."/>
        </authorList>
    </citation>
    <scope>NUCLEOTIDE SEQUENCE [LARGE SCALE GENOMIC DNA]</scope>
    <source>
        <strain evidence="2 3">Car8</strain>
    </source>
</reference>
<comment type="caution">
    <text evidence="2">The sequence shown here is derived from an EMBL/GenBank/DDBJ whole genome shotgun (WGS) entry which is preliminary data.</text>
</comment>
<dbReference type="EMBL" id="AEJB01000630">
    <property type="protein sequence ID" value="ELP62160.1"/>
    <property type="molecule type" value="Genomic_DNA"/>
</dbReference>
<sequence length="85" mass="8635">MALPASKDSAGVAARQAEVVGPWTLRQSTTETDTVNKRLSWSAAGLDRALDLRLTATPQAAGACGPWALPEPTLTAAAGSPTSSS</sequence>
<keyword evidence="3" id="KW-1185">Reference proteome</keyword>
<feature type="region of interest" description="Disordered" evidence="1">
    <location>
        <begin position="62"/>
        <end position="85"/>
    </location>
</feature>
<dbReference type="RefSeq" id="WP_006382977.1">
    <property type="nucleotide sequence ID" value="NZ_AEJB01000630.1"/>
</dbReference>
<dbReference type="GeneID" id="97405548"/>
<name>L7EUV6_STRT8</name>
<evidence type="ECO:0000313" key="3">
    <source>
        <dbReference type="Proteomes" id="UP000010931"/>
    </source>
</evidence>
<organism evidence="2 3">
    <name type="scientific">Streptomyces turgidiscabies (strain Car8)</name>
    <dbReference type="NCBI Taxonomy" id="698760"/>
    <lineage>
        <taxon>Bacteria</taxon>
        <taxon>Bacillati</taxon>
        <taxon>Actinomycetota</taxon>
        <taxon>Actinomycetes</taxon>
        <taxon>Kitasatosporales</taxon>
        <taxon>Streptomycetaceae</taxon>
        <taxon>Streptomyces</taxon>
    </lineage>
</organism>
<accession>L7EUV6</accession>
<gene>
    <name evidence="2" type="ORF">STRTUCAR8_00192</name>
</gene>
<dbReference type="Proteomes" id="UP000010931">
    <property type="component" value="Unassembled WGS sequence"/>
</dbReference>